<dbReference type="Pfam" id="PF13515">
    <property type="entry name" value="FUSC_2"/>
    <property type="match status" value="1"/>
</dbReference>
<evidence type="ECO:0000313" key="9">
    <source>
        <dbReference type="EMBL" id="TXK09917.1"/>
    </source>
</evidence>
<gene>
    <name evidence="9" type="ORF">FVP77_13630</name>
</gene>
<reference evidence="9 10" key="1">
    <citation type="submission" date="2019-08" db="EMBL/GenBank/DDBJ databases">
        <authorList>
            <person name="Dong K."/>
        </authorList>
    </citation>
    <scope>NUCLEOTIDE SEQUENCE [LARGE SCALE GENOMIC DNA]</scope>
    <source>
        <strain evidence="9 10">JCM14558</strain>
    </source>
</reference>
<evidence type="ECO:0000313" key="10">
    <source>
        <dbReference type="Proteomes" id="UP000321034"/>
    </source>
</evidence>
<feature type="transmembrane region" description="Helical" evidence="7">
    <location>
        <begin position="151"/>
        <end position="177"/>
    </location>
</feature>
<keyword evidence="2" id="KW-1003">Cell membrane</keyword>
<evidence type="ECO:0000256" key="5">
    <source>
        <dbReference type="ARBA" id="ARBA00023136"/>
    </source>
</evidence>
<dbReference type="EMBL" id="VRSV01000002">
    <property type="protein sequence ID" value="TXK09917.1"/>
    <property type="molecule type" value="Genomic_DNA"/>
</dbReference>
<evidence type="ECO:0000256" key="4">
    <source>
        <dbReference type="ARBA" id="ARBA00022989"/>
    </source>
</evidence>
<dbReference type="RefSeq" id="WP_147895117.1">
    <property type="nucleotide sequence ID" value="NZ_BAAANR010000001.1"/>
</dbReference>
<sequence>MSTSPTRARMTGSMRAARTLVAPSRVLLATKTAGAAVLAWYLAPLIPFAADEYSYYAPLGVVVSMYPTLADSARSSVQTVLGLAIGIGFGLVAVGLDAAGVPAAVALAAIVAIGVLLGGARVLGPGREWIVMAALFVLLIGGRGDPDQFSVSYLVTMAFGIVVGVAVNVLIAPPVFLPYASRRLSELRDTVAARLDEMADAVGAGGVDHDALAASMSELSTMLLTVADEVREADRSLRGNPRGRRQAAAQEENARRLRALEHVTFFARDLADILGRIPPTGAPLRGEARTLLAEAVRACRDVVATAPGDRDTTALIETAGAAVEGYLASLEPVDTGIAELAETVTAGVSLRRMIDACRPFA</sequence>
<keyword evidence="5 7" id="KW-0472">Membrane</keyword>
<proteinExistence type="inferred from homology"/>
<dbReference type="Proteomes" id="UP000321034">
    <property type="component" value="Unassembled WGS sequence"/>
</dbReference>
<keyword evidence="4 7" id="KW-1133">Transmembrane helix</keyword>
<keyword evidence="10" id="KW-1185">Reference proteome</keyword>
<organism evidence="9 10">
    <name type="scientific">Microbacterium hatanonis</name>
    <dbReference type="NCBI Taxonomy" id="404366"/>
    <lineage>
        <taxon>Bacteria</taxon>
        <taxon>Bacillati</taxon>
        <taxon>Actinomycetota</taxon>
        <taxon>Actinomycetes</taxon>
        <taxon>Micrococcales</taxon>
        <taxon>Microbacteriaceae</taxon>
        <taxon>Microbacterium</taxon>
    </lineage>
</organism>
<protein>
    <submittedName>
        <fullName evidence="9">FUSC family protein</fullName>
    </submittedName>
</protein>
<feature type="transmembrane region" description="Helical" evidence="7">
    <location>
        <begin position="129"/>
        <end position="145"/>
    </location>
</feature>
<feature type="transmembrane region" description="Helical" evidence="7">
    <location>
        <begin position="20"/>
        <end position="41"/>
    </location>
</feature>
<comment type="subcellular location">
    <subcellularLocation>
        <location evidence="1">Cell membrane</location>
        <topology evidence="1">Multi-pass membrane protein</topology>
    </subcellularLocation>
</comment>
<dbReference type="PANTHER" id="PTHR30509">
    <property type="entry name" value="P-HYDROXYBENZOIC ACID EFFLUX PUMP SUBUNIT-RELATED"/>
    <property type="match status" value="1"/>
</dbReference>
<feature type="domain" description="Integral membrane bound transporter" evidence="8">
    <location>
        <begin position="38"/>
        <end position="167"/>
    </location>
</feature>
<accession>A0A5C8HVE0</accession>
<feature type="transmembrane region" description="Helical" evidence="7">
    <location>
        <begin position="53"/>
        <end position="70"/>
    </location>
</feature>
<comment type="caution">
    <text evidence="9">The sequence shown here is derived from an EMBL/GenBank/DDBJ whole genome shotgun (WGS) entry which is preliminary data.</text>
</comment>
<name>A0A5C8HVE0_9MICO</name>
<evidence type="ECO:0000256" key="1">
    <source>
        <dbReference type="ARBA" id="ARBA00004651"/>
    </source>
</evidence>
<evidence type="ECO:0000256" key="6">
    <source>
        <dbReference type="ARBA" id="ARBA00043993"/>
    </source>
</evidence>
<comment type="similarity">
    <text evidence="6">Belongs to the YccS/YhfK family.</text>
</comment>
<dbReference type="PANTHER" id="PTHR30509:SF9">
    <property type="entry name" value="MULTIDRUG RESISTANCE PROTEIN MDTO"/>
    <property type="match status" value="1"/>
</dbReference>
<evidence type="ECO:0000259" key="8">
    <source>
        <dbReference type="Pfam" id="PF13515"/>
    </source>
</evidence>
<evidence type="ECO:0000256" key="2">
    <source>
        <dbReference type="ARBA" id="ARBA00022475"/>
    </source>
</evidence>
<keyword evidence="3 7" id="KW-0812">Transmembrane</keyword>
<feature type="transmembrane region" description="Helical" evidence="7">
    <location>
        <begin position="102"/>
        <end position="122"/>
    </location>
</feature>
<evidence type="ECO:0000256" key="3">
    <source>
        <dbReference type="ARBA" id="ARBA00022692"/>
    </source>
</evidence>
<dbReference type="InterPro" id="IPR049453">
    <property type="entry name" value="Memb_transporter_dom"/>
</dbReference>
<dbReference type="OrthoDB" id="3579456at2"/>
<feature type="transmembrane region" description="Helical" evidence="7">
    <location>
        <begin position="77"/>
        <end position="96"/>
    </location>
</feature>
<dbReference type="GO" id="GO:0005886">
    <property type="term" value="C:plasma membrane"/>
    <property type="evidence" value="ECO:0007669"/>
    <property type="project" value="UniProtKB-SubCell"/>
</dbReference>
<evidence type="ECO:0000256" key="7">
    <source>
        <dbReference type="SAM" id="Phobius"/>
    </source>
</evidence>
<dbReference type="AlphaFoldDB" id="A0A5C8HVE0"/>